<evidence type="ECO:0000313" key="3">
    <source>
        <dbReference type="Proteomes" id="UP000234479"/>
    </source>
</evidence>
<keyword evidence="1" id="KW-0812">Transmembrane</keyword>
<proteinExistence type="predicted"/>
<organism evidence="2 3">
    <name type="scientific">Caulobacter zeae</name>
    <dbReference type="NCBI Taxonomy" id="2055137"/>
    <lineage>
        <taxon>Bacteria</taxon>
        <taxon>Pseudomonadati</taxon>
        <taxon>Pseudomonadota</taxon>
        <taxon>Alphaproteobacteria</taxon>
        <taxon>Caulobacterales</taxon>
        <taxon>Caulobacteraceae</taxon>
        <taxon>Caulobacter</taxon>
    </lineage>
</organism>
<feature type="transmembrane region" description="Helical" evidence="1">
    <location>
        <begin position="44"/>
        <end position="66"/>
    </location>
</feature>
<gene>
    <name evidence="2" type="ORF">SGCZBJ_17095</name>
</gene>
<dbReference type="EMBL" id="PJRS01000036">
    <property type="protein sequence ID" value="PLR22890.1"/>
    <property type="molecule type" value="Genomic_DNA"/>
</dbReference>
<keyword evidence="1" id="KW-0472">Membrane</keyword>
<name>A0A2N5DA05_9CAUL</name>
<comment type="caution">
    <text evidence="2">The sequence shown here is derived from an EMBL/GenBank/DDBJ whole genome shotgun (WGS) entry which is preliminary data.</text>
</comment>
<dbReference type="Proteomes" id="UP000234479">
    <property type="component" value="Unassembled WGS sequence"/>
</dbReference>
<keyword evidence="3" id="KW-1185">Reference proteome</keyword>
<accession>A0A2N5DA05</accession>
<protein>
    <submittedName>
        <fullName evidence="2">Uncharacterized protein</fullName>
    </submittedName>
</protein>
<evidence type="ECO:0000256" key="1">
    <source>
        <dbReference type="SAM" id="Phobius"/>
    </source>
</evidence>
<keyword evidence="1" id="KW-1133">Transmembrane helix</keyword>
<feature type="transmembrane region" description="Helical" evidence="1">
    <location>
        <begin position="73"/>
        <end position="91"/>
    </location>
</feature>
<feature type="transmembrane region" description="Helical" evidence="1">
    <location>
        <begin position="103"/>
        <end position="123"/>
    </location>
</feature>
<evidence type="ECO:0000313" key="2">
    <source>
        <dbReference type="EMBL" id="PLR22890.1"/>
    </source>
</evidence>
<reference evidence="2 3" key="1">
    <citation type="submission" date="2017-12" db="EMBL/GenBank/DDBJ databases">
        <title>The genome sequence of Caulobacter sp. 410.</title>
        <authorList>
            <person name="Gao J."/>
            <person name="Mao X."/>
            <person name="Sun J."/>
        </authorList>
    </citation>
    <scope>NUCLEOTIDE SEQUENCE [LARGE SCALE GENOMIC DNA]</scope>
    <source>
        <strain evidence="2 3">410</strain>
    </source>
</reference>
<sequence>MPRVVVGALFCHLAPSMFLGAVYGLFVPGGSEIDGEPFNAMLAGPVFGLILGWPYVAAGLAAWAILDQIDQHHPWAAALAGLAVGASVAWFSFRDGLFFDLPIAWPLCIGVGLLTGLGVWWIVYGRQWMLKPAAPPPRSRLVL</sequence>
<dbReference type="AlphaFoldDB" id="A0A2N5DA05"/>